<dbReference type="Gene3D" id="2.20.70.10">
    <property type="match status" value="1"/>
</dbReference>
<sequence length="241" mass="27682">MSDMEDHTHDGDNQNTMAFMDTATGSDTPPNERSTPLPTGWRQYKHPNGDVYFYHQGFRLITPDNIRDPDILEYVFDARDHQLDGLLNDSTAQNLPEDYEMIIMEANDETAMIQMLSREQGVAFEWTEDGGLMMESSLSYWSLIAEYPSHFPILPPRIEDEFLSSLQNARLSIATGTRFVYTELEIDRIYARYQYLNDLRSQGRNSTPSIAWLIGSVMPLDELGRRVNDEQMAALINGLHF</sequence>
<dbReference type="Proteomes" id="UP000284842">
    <property type="component" value="Unassembled WGS sequence"/>
</dbReference>
<evidence type="ECO:0000256" key="1">
    <source>
        <dbReference type="SAM" id="MobiDB-lite"/>
    </source>
</evidence>
<proteinExistence type="predicted"/>
<keyword evidence="3" id="KW-1185">Reference proteome</keyword>
<evidence type="ECO:0000313" key="3">
    <source>
        <dbReference type="Proteomes" id="UP000284842"/>
    </source>
</evidence>
<dbReference type="OrthoDB" id="3166422at2759"/>
<accession>A0A409VHJ8</accession>
<dbReference type="EMBL" id="NHTK01006059">
    <property type="protein sequence ID" value="PPQ65738.1"/>
    <property type="molecule type" value="Genomic_DNA"/>
</dbReference>
<feature type="compositionally biased region" description="Basic and acidic residues" evidence="1">
    <location>
        <begin position="1"/>
        <end position="12"/>
    </location>
</feature>
<evidence type="ECO:0008006" key="4">
    <source>
        <dbReference type="Google" id="ProtNLM"/>
    </source>
</evidence>
<protein>
    <recommendedName>
        <fullName evidence="4">WW domain-containing protein</fullName>
    </recommendedName>
</protein>
<reference evidence="2 3" key="1">
    <citation type="journal article" date="2018" name="Evol. Lett.">
        <title>Horizontal gene cluster transfer increased hallucinogenic mushroom diversity.</title>
        <authorList>
            <person name="Reynolds H.T."/>
            <person name="Vijayakumar V."/>
            <person name="Gluck-Thaler E."/>
            <person name="Korotkin H.B."/>
            <person name="Matheny P.B."/>
            <person name="Slot J.C."/>
        </authorList>
    </citation>
    <scope>NUCLEOTIDE SEQUENCE [LARGE SCALE GENOMIC DNA]</scope>
    <source>
        <strain evidence="2 3">2629</strain>
    </source>
</reference>
<dbReference type="InterPro" id="IPR036020">
    <property type="entry name" value="WW_dom_sf"/>
</dbReference>
<name>A0A409VHJ8_9AGAR</name>
<comment type="caution">
    <text evidence="2">The sequence shown here is derived from an EMBL/GenBank/DDBJ whole genome shotgun (WGS) entry which is preliminary data.</text>
</comment>
<feature type="compositionally biased region" description="Polar residues" evidence="1">
    <location>
        <begin position="13"/>
        <end position="37"/>
    </location>
</feature>
<gene>
    <name evidence="2" type="ORF">CVT24_011771</name>
</gene>
<evidence type="ECO:0000313" key="2">
    <source>
        <dbReference type="EMBL" id="PPQ65738.1"/>
    </source>
</evidence>
<dbReference type="AlphaFoldDB" id="A0A409VHJ8"/>
<dbReference type="SUPFAM" id="SSF51045">
    <property type="entry name" value="WW domain"/>
    <property type="match status" value="1"/>
</dbReference>
<feature type="region of interest" description="Disordered" evidence="1">
    <location>
        <begin position="1"/>
        <end position="41"/>
    </location>
</feature>
<dbReference type="InParanoid" id="A0A409VHJ8"/>
<organism evidence="2 3">
    <name type="scientific">Panaeolus cyanescens</name>
    <dbReference type="NCBI Taxonomy" id="181874"/>
    <lineage>
        <taxon>Eukaryota</taxon>
        <taxon>Fungi</taxon>
        <taxon>Dikarya</taxon>
        <taxon>Basidiomycota</taxon>
        <taxon>Agaricomycotina</taxon>
        <taxon>Agaricomycetes</taxon>
        <taxon>Agaricomycetidae</taxon>
        <taxon>Agaricales</taxon>
        <taxon>Agaricineae</taxon>
        <taxon>Galeropsidaceae</taxon>
        <taxon>Panaeolus</taxon>
    </lineage>
</organism>